<evidence type="ECO:0000313" key="1">
    <source>
        <dbReference type="EMBL" id="CAB4152749.1"/>
    </source>
</evidence>
<proteinExistence type="predicted"/>
<reference evidence="1" key="1">
    <citation type="submission" date="2020-04" db="EMBL/GenBank/DDBJ databases">
        <authorList>
            <person name="Chiriac C."/>
            <person name="Salcher M."/>
            <person name="Ghai R."/>
            <person name="Kavagutti S V."/>
        </authorList>
    </citation>
    <scope>NUCLEOTIDE SEQUENCE</scope>
</reference>
<protein>
    <submittedName>
        <fullName evidence="1">Uncharacterized protein</fullName>
    </submittedName>
</protein>
<organism evidence="1">
    <name type="scientific">uncultured Caudovirales phage</name>
    <dbReference type="NCBI Taxonomy" id="2100421"/>
    <lineage>
        <taxon>Viruses</taxon>
        <taxon>Duplodnaviria</taxon>
        <taxon>Heunggongvirae</taxon>
        <taxon>Uroviricota</taxon>
        <taxon>Caudoviricetes</taxon>
        <taxon>Peduoviridae</taxon>
        <taxon>Maltschvirus</taxon>
        <taxon>Maltschvirus maltsch</taxon>
    </lineage>
</organism>
<accession>A0A6J5NAX8</accession>
<name>A0A6J5NAX8_9CAUD</name>
<sequence length="233" mass="27227">MAKDPAFLFYPGDYVSGTMGMTFEEKGAYMDLLMLQFNRGHMNTHMIQHTIGHLWEQVKCKFIQDNEGLWYNVRLDIEKDKRKTFTESRRNNIKGKTKPIENESYETHMNNHMKPHMENVNENINIDININKSKCKFDEALEYFNIRLGEEQGKTEAQKFFNYYESNGWKVGKNPMKNWKAAANNWITNSNTYAKGTSNNQRKLTKGEQFNLDAYNLINATTFGAGDYDRILG</sequence>
<gene>
    <name evidence="1" type="ORF">UFOVP614_29</name>
</gene>
<dbReference type="EMBL" id="LR796573">
    <property type="protein sequence ID" value="CAB4152749.1"/>
    <property type="molecule type" value="Genomic_DNA"/>
</dbReference>